<name>A0A7F5R5F1_AGRPL</name>
<organism evidence="2 3">
    <name type="scientific">Agrilus planipennis</name>
    <name type="common">Emerald ash borer</name>
    <name type="synonym">Agrilus marcopoli</name>
    <dbReference type="NCBI Taxonomy" id="224129"/>
    <lineage>
        <taxon>Eukaryota</taxon>
        <taxon>Metazoa</taxon>
        <taxon>Ecdysozoa</taxon>
        <taxon>Arthropoda</taxon>
        <taxon>Hexapoda</taxon>
        <taxon>Insecta</taxon>
        <taxon>Pterygota</taxon>
        <taxon>Neoptera</taxon>
        <taxon>Endopterygota</taxon>
        <taxon>Coleoptera</taxon>
        <taxon>Polyphaga</taxon>
        <taxon>Elateriformia</taxon>
        <taxon>Buprestoidea</taxon>
        <taxon>Buprestidae</taxon>
        <taxon>Agrilinae</taxon>
        <taxon>Agrilus</taxon>
    </lineage>
</organism>
<accession>A0A7F5R5F1</accession>
<gene>
    <name evidence="3" type="primary">LOC112904615</name>
</gene>
<keyword evidence="1" id="KW-0732">Signal</keyword>
<dbReference type="KEGG" id="apln:112904615"/>
<sequence length="124" mass="14023">MSTGLQFFSLLVCLYVVLQVGKISVWATEFVIHIPGNLGQEGVVYRLDYYPPYGYPAPNTTIASKDIQDVIKFSQALPGTKYDFYLYYSNATHNILTWTANFTTGTFYIFIILDCTCIYVGIDT</sequence>
<feature type="signal peptide" evidence="1">
    <location>
        <begin position="1"/>
        <end position="27"/>
    </location>
</feature>
<keyword evidence="2" id="KW-1185">Reference proteome</keyword>
<dbReference type="Proteomes" id="UP000192223">
    <property type="component" value="Unplaced"/>
</dbReference>
<dbReference type="GeneID" id="112904615"/>
<dbReference type="RefSeq" id="XP_025830879.1">
    <property type="nucleotide sequence ID" value="XM_025975094.1"/>
</dbReference>
<protein>
    <submittedName>
        <fullName evidence="3">Tyrosine-protein phosphatase 10D-like</fullName>
    </submittedName>
</protein>
<proteinExistence type="predicted"/>
<reference evidence="3" key="1">
    <citation type="submission" date="2025-08" db="UniProtKB">
        <authorList>
            <consortium name="RefSeq"/>
        </authorList>
    </citation>
    <scope>IDENTIFICATION</scope>
    <source>
        <tissue evidence="3">Entire body</tissue>
    </source>
</reference>
<dbReference type="InParanoid" id="A0A7F5R5F1"/>
<dbReference type="AlphaFoldDB" id="A0A7F5R5F1"/>
<feature type="chain" id="PRO_5029009125" evidence="1">
    <location>
        <begin position="28"/>
        <end position="124"/>
    </location>
</feature>
<dbReference type="OrthoDB" id="8609993at2759"/>
<evidence type="ECO:0000313" key="2">
    <source>
        <dbReference type="Proteomes" id="UP000192223"/>
    </source>
</evidence>
<evidence type="ECO:0000313" key="3">
    <source>
        <dbReference type="RefSeq" id="XP_025830879.1"/>
    </source>
</evidence>
<evidence type="ECO:0000256" key="1">
    <source>
        <dbReference type="SAM" id="SignalP"/>
    </source>
</evidence>